<feature type="domain" description="NAC-A/B" evidence="6">
    <location>
        <begin position="1"/>
        <end position="66"/>
    </location>
</feature>
<dbReference type="CDD" id="cd22054">
    <property type="entry name" value="NAC_NACA"/>
    <property type="match status" value="1"/>
</dbReference>
<reference evidence="7 9" key="1">
    <citation type="submission" date="2015-07" db="EMBL/GenBank/DDBJ databases">
        <authorList>
            <person name="Cajimat M.N.B."/>
            <person name="Milazzo M.L."/>
            <person name="Fulhorst C.F."/>
        </authorList>
    </citation>
    <scope>NUCLEOTIDE SEQUENCE [LARGE SCALE GENOMIC DNA]</scope>
    <source>
        <strain evidence="7">Single colony</strain>
    </source>
</reference>
<accession>A0A0K3CF52</accession>
<name>A0A0K3CF52_RHOTO</name>
<dbReference type="Pfam" id="PF01849">
    <property type="entry name" value="NAC"/>
    <property type="match status" value="1"/>
</dbReference>
<evidence type="ECO:0000256" key="1">
    <source>
        <dbReference type="ARBA" id="ARBA00004496"/>
    </source>
</evidence>
<evidence type="ECO:0000313" key="9">
    <source>
        <dbReference type="Proteomes" id="UP000199069"/>
    </source>
</evidence>
<evidence type="ECO:0000313" key="8">
    <source>
        <dbReference type="EMBL" id="PRQ74544.1"/>
    </source>
</evidence>
<dbReference type="InterPro" id="IPR038187">
    <property type="entry name" value="NAC_A/B_dom_sf"/>
</dbReference>
<evidence type="ECO:0000256" key="4">
    <source>
        <dbReference type="ARBA" id="ARBA00030300"/>
    </source>
</evidence>
<evidence type="ECO:0000313" key="10">
    <source>
        <dbReference type="Proteomes" id="UP000239560"/>
    </source>
</evidence>
<evidence type="ECO:0000256" key="3">
    <source>
        <dbReference type="ARBA" id="ARBA00014437"/>
    </source>
</evidence>
<evidence type="ECO:0000256" key="5">
    <source>
        <dbReference type="SAM" id="MobiDB-lite"/>
    </source>
</evidence>
<gene>
    <name evidence="7" type="primary">FGENESH: predicted gene_6.366</name>
    <name evidence="8" type="ORF">AAT19DRAFT_14897</name>
    <name evidence="7" type="ORF">BN2166_0034440</name>
</gene>
<evidence type="ECO:0000313" key="7">
    <source>
        <dbReference type="EMBL" id="CTR07583.1"/>
    </source>
</evidence>
<organism evidence="7 9">
    <name type="scientific">Rhodotorula toruloides</name>
    <name type="common">Yeast</name>
    <name type="synonym">Rhodosporidium toruloides</name>
    <dbReference type="NCBI Taxonomy" id="5286"/>
    <lineage>
        <taxon>Eukaryota</taxon>
        <taxon>Fungi</taxon>
        <taxon>Dikarya</taxon>
        <taxon>Basidiomycota</taxon>
        <taxon>Pucciniomycotina</taxon>
        <taxon>Microbotryomycetes</taxon>
        <taxon>Sporidiobolales</taxon>
        <taxon>Sporidiobolaceae</taxon>
        <taxon>Rhodotorula</taxon>
    </lineage>
</organism>
<comment type="similarity">
    <text evidence="2">Belongs to the NAC-alpha family.</text>
</comment>
<dbReference type="PANTHER" id="PTHR21713">
    <property type="entry name" value="NASCENT POLYPEPTIDE ASSOCIATED COMPLEX ALPHA SUBUNIT-RELATED"/>
    <property type="match status" value="1"/>
</dbReference>
<dbReference type="AlphaFoldDB" id="A0A0K3CF52"/>
<comment type="subcellular location">
    <subcellularLocation>
        <location evidence="1">Cytoplasm</location>
    </subcellularLocation>
</comment>
<dbReference type="Gene3D" id="1.10.8.10">
    <property type="entry name" value="DNA helicase RuvA subunit, C-terminal domain"/>
    <property type="match status" value="1"/>
</dbReference>
<dbReference type="Pfam" id="PF19026">
    <property type="entry name" value="UBA_HYPK"/>
    <property type="match status" value="1"/>
</dbReference>
<dbReference type="CDD" id="cd14278">
    <property type="entry name" value="UBA_NAC_like"/>
    <property type="match status" value="1"/>
</dbReference>
<feature type="region of interest" description="Disordered" evidence="5">
    <location>
        <begin position="80"/>
        <end position="113"/>
    </location>
</feature>
<dbReference type="InterPro" id="IPR016641">
    <property type="entry name" value="EGD2/NACA0like"/>
</dbReference>
<protein>
    <recommendedName>
        <fullName evidence="3">Nascent polypeptide-associated complex subunit alpha</fullName>
    </recommendedName>
    <alternativeName>
        <fullName evidence="4">Alpha-NAC</fullName>
    </alternativeName>
</protein>
<dbReference type="InterPro" id="IPR002715">
    <property type="entry name" value="Nas_poly-pep-assoc_cplx_dom"/>
</dbReference>
<dbReference type="Proteomes" id="UP000199069">
    <property type="component" value="Unassembled WGS sequence"/>
</dbReference>
<evidence type="ECO:0000259" key="6">
    <source>
        <dbReference type="PROSITE" id="PS51151"/>
    </source>
</evidence>
<dbReference type="PROSITE" id="PS51151">
    <property type="entry name" value="NAC_AB"/>
    <property type="match status" value="1"/>
</dbReference>
<dbReference type="GO" id="GO:0005854">
    <property type="term" value="C:nascent polypeptide-associated complex"/>
    <property type="evidence" value="ECO:0007669"/>
    <property type="project" value="InterPro"/>
</dbReference>
<sequence length="150" mass="15812">MVKGEKAKEALLKLGLRRVEDITRVVIRRPKSALLAIQDPEVYKSPVSDCYIVFGEAKPEDASAGFPNFAQLAQAEQLASQQAAAAGEDGAEGKKPAAVQEEEGEADAEGLEEGDISVVMQQANCSRAKACNALKATKGDLVQAILDAQG</sequence>
<dbReference type="InterPro" id="IPR044034">
    <property type="entry name" value="NAC-like_UBA"/>
</dbReference>
<dbReference type="OrthoDB" id="3169036at2759"/>
<proteinExistence type="inferred from homology"/>
<feature type="compositionally biased region" description="Acidic residues" evidence="5">
    <location>
        <begin position="100"/>
        <end position="113"/>
    </location>
</feature>
<dbReference type="EMBL" id="CWKI01000006">
    <property type="protein sequence ID" value="CTR07583.1"/>
    <property type="molecule type" value="Genomic_DNA"/>
</dbReference>
<keyword evidence="9" id="KW-1185">Reference proteome</keyword>
<dbReference type="Gene3D" id="2.20.70.30">
    <property type="entry name" value="Nascent polypeptide-associated complex domain"/>
    <property type="match status" value="1"/>
</dbReference>
<evidence type="ECO:0000256" key="2">
    <source>
        <dbReference type="ARBA" id="ARBA00009882"/>
    </source>
</evidence>
<dbReference type="PIRSF" id="PIRSF015901">
    <property type="entry name" value="NAC_alpha"/>
    <property type="match status" value="1"/>
</dbReference>
<dbReference type="EMBL" id="LCTV02000006">
    <property type="protein sequence ID" value="PRQ74544.1"/>
    <property type="molecule type" value="Genomic_DNA"/>
</dbReference>
<dbReference type="STRING" id="5286.A0A0K3CF52"/>
<dbReference type="OMA" id="SQKMIFA"/>
<reference evidence="8 10" key="2">
    <citation type="journal article" date="2018" name="Elife">
        <title>Functional genomics of lipid metabolism in the oleaginous yeast Rhodosporidium toruloides.</title>
        <authorList>
            <person name="Coradetti S.T."/>
            <person name="Pinel D."/>
            <person name="Geiselman G."/>
            <person name="Ito M."/>
            <person name="Mondo S."/>
            <person name="Reilly M.C."/>
            <person name="Cheng Y.F."/>
            <person name="Bauer S."/>
            <person name="Grigoriev I."/>
            <person name="Gladden J.M."/>
            <person name="Simmons B.A."/>
            <person name="Brem R."/>
            <person name="Arkin A.P."/>
            <person name="Skerker J.M."/>
        </authorList>
    </citation>
    <scope>NUCLEOTIDE SEQUENCE [LARGE SCALE GENOMIC DNA]</scope>
    <source>
        <strain evidence="8 10">NBRC 0880</strain>
    </source>
</reference>
<dbReference type="Proteomes" id="UP000239560">
    <property type="component" value="Unassembled WGS sequence"/>
</dbReference>
<dbReference type="SMART" id="SM01407">
    <property type="entry name" value="NAC"/>
    <property type="match status" value="1"/>
</dbReference>